<name>A0A7S1Q6C1_NEODS</name>
<gene>
    <name evidence="2" type="ORF">NDES1114_LOCUS16130</name>
</gene>
<feature type="region of interest" description="Disordered" evidence="1">
    <location>
        <begin position="133"/>
        <end position="296"/>
    </location>
</feature>
<accession>A0A7S1Q6C1</accession>
<dbReference type="AlphaFoldDB" id="A0A7S1Q6C1"/>
<protein>
    <submittedName>
        <fullName evidence="2">Uncharacterized protein</fullName>
    </submittedName>
</protein>
<feature type="compositionally biased region" description="Basic and acidic residues" evidence="1">
    <location>
        <begin position="191"/>
        <end position="232"/>
    </location>
</feature>
<feature type="region of interest" description="Disordered" evidence="1">
    <location>
        <begin position="1"/>
        <end position="76"/>
    </location>
</feature>
<dbReference type="EMBL" id="HBGF01024326">
    <property type="protein sequence ID" value="CAD9118635.1"/>
    <property type="molecule type" value="Transcribed_RNA"/>
</dbReference>
<feature type="compositionally biased region" description="Basic and acidic residues" evidence="1">
    <location>
        <begin position="133"/>
        <end position="180"/>
    </location>
</feature>
<reference evidence="2" key="1">
    <citation type="submission" date="2021-01" db="EMBL/GenBank/DDBJ databases">
        <authorList>
            <person name="Corre E."/>
            <person name="Pelletier E."/>
            <person name="Niang G."/>
            <person name="Scheremetjew M."/>
            <person name="Finn R."/>
            <person name="Kale V."/>
            <person name="Holt S."/>
            <person name="Cochrane G."/>
            <person name="Meng A."/>
            <person name="Brown T."/>
            <person name="Cohen L."/>
        </authorList>
    </citation>
    <scope>NUCLEOTIDE SEQUENCE</scope>
    <source>
        <strain evidence="2">CCAP 1951/1</strain>
    </source>
</reference>
<evidence type="ECO:0000256" key="1">
    <source>
        <dbReference type="SAM" id="MobiDB-lite"/>
    </source>
</evidence>
<organism evidence="2">
    <name type="scientific">Neobodo designis</name>
    <name type="common">Flagellated protozoan</name>
    <name type="synonym">Bodo designis</name>
    <dbReference type="NCBI Taxonomy" id="312471"/>
    <lineage>
        <taxon>Eukaryota</taxon>
        <taxon>Discoba</taxon>
        <taxon>Euglenozoa</taxon>
        <taxon>Kinetoplastea</taxon>
        <taxon>Metakinetoplastina</taxon>
        <taxon>Neobodonida</taxon>
        <taxon>Neobodo</taxon>
    </lineage>
</organism>
<proteinExistence type="predicted"/>
<sequence>MPTKLPPIKQQRSDQEQPASKAAPSPKPEGEVVVARRRDRNPLALSKGRSPTRADSPAQAGEEARLTKAQRKRKLEAEKEHALFVQRENGFRYNAFQTPGVFSTFTADTLVLADRDRKLVEVAVARRRAQIEHDRKQRELARADELRRRKMEQERVQKQHDLRRAQEESELRKQQEEAAKARRNRAAAHTLAERRRKEIDEARQLSERREAHRETRRAGKDPHLEAEQEKKRGNSPSPSPRQNPSSPETRSPRDSHDTAAAVSILLGSYGNDDSPTAEGGDSSHPALSIVLDALGA</sequence>
<evidence type="ECO:0000313" key="2">
    <source>
        <dbReference type="EMBL" id="CAD9118635.1"/>
    </source>
</evidence>